<evidence type="ECO:0000256" key="7">
    <source>
        <dbReference type="ARBA" id="ARBA00022448"/>
    </source>
</evidence>
<feature type="domain" description="MRH" evidence="21">
    <location>
        <begin position="24"/>
        <end position="264"/>
    </location>
</feature>
<dbReference type="InterPro" id="IPR009011">
    <property type="entry name" value="Man6P_isomerase_rcpt-bd_dom_sf"/>
</dbReference>
<dbReference type="InterPro" id="IPR018939">
    <property type="entry name" value="Autophagy-rel_prot_27"/>
</dbReference>
<evidence type="ECO:0000256" key="4">
    <source>
        <dbReference type="ARBA" id="ARBA00004614"/>
    </source>
</evidence>
<keyword evidence="15 19" id="KW-0472">Membrane</keyword>
<dbReference type="OrthoDB" id="29460at2759"/>
<proteinExistence type="inferred from homology"/>
<evidence type="ECO:0000313" key="23">
    <source>
        <dbReference type="Proteomes" id="UP000077069"/>
    </source>
</evidence>
<dbReference type="GO" id="GO:0030659">
    <property type="term" value="C:cytoplasmic vesicle membrane"/>
    <property type="evidence" value="ECO:0007669"/>
    <property type="project" value="UniProtKB-SubCell"/>
</dbReference>
<dbReference type="AlphaFoldDB" id="A0A177C467"/>
<dbReference type="GO" id="GO:0000139">
    <property type="term" value="C:Golgi membrane"/>
    <property type="evidence" value="ECO:0007669"/>
    <property type="project" value="UniProtKB-SubCell"/>
</dbReference>
<feature type="transmembrane region" description="Helical" evidence="19">
    <location>
        <begin position="274"/>
        <end position="294"/>
    </location>
</feature>
<evidence type="ECO:0000256" key="2">
    <source>
        <dbReference type="ARBA" id="ARBA00004358"/>
    </source>
</evidence>
<evidence type="ECO:0000256" key="12">
    <source>
        <dbReference type="ARBA" id="ARBA00023006"/>
    </source>
</evidence>
<evidence type="ECO:0000256" key="10">
    <source>
        <dbReference type="ARBA" id="ARBA00022927"/>
    </source>
</evidence>
<dbReference type="PANTHER" id="PTHR15071:SF13">
    <property type="entry name" value="AUTOPHAGY-RELATED PROTEIN 27"/>
    <property type="match status" value="1"/>
</dbReference>
<feature type="signal peptide" evidence="20">
    <location>
        <begin position="1"/>
        <end position="22"/>
    </location>
</feature>
<comment type="subcellular location">
    <subcellularLocation>
        <location evidence="2">Cytoplasmic vesicle membrane</location>
        <topology evidence="2">Single-pass type I membrane protein</topology>
    </subcellularLocation>
    <subcellularLocation>
        <location evidence="4">Golgi apparatus membrane</location>
        <topology evidence="4">Single-pass type I membrane protein</topology>
    </subcellularLocation>
    <subcellularLocation>
        <location evidence="1">Mitochondrion membrane</location>
        <topology evidence="1">Single-pass membrane protein</topology>
    </subcellularLocation>
    <subcellularLocation>
        <location evidence="3">Preautophagosomal structure membrane</location>
        <topology evidence="3">Single-pass type I membrane protein</topology>
    </subcellularLocation>
</comment>
<dbReference type="GeneID" id="28762733"/>
<keyword evidence="7" id="KW-0813">Transport</keyword>
<evidence type="ECO:0000256" key="6">
    <source>
        <dbReference type="ARBA" id="ARBA00013776"/>
    </source>
</evidence>
<evidence type="ECO:0000256" key="16">
    <source>
        <dbReference type="ARBA" id="ARBA00023157"/>
    </source>
</evidence>
<sequence>MYPPRTSQLLLALSAILPSSLAAFACNDILTKGQHFNFEKLGGPRVVHWTDSLGTEDMEARWNFTLDVCNKLQRDKGVDKQNWCHDGARVCGVRALHDIYGDENDTISAVDIAGTYTMQNGPNAILDPTFGLLRDLKSNSDAPREGVRVELHGGRHPFDSKKEGVKQRAVIDFVCDREREGDEGAEKDTNEHEEEPKKDEDEKKGENGDKKEEKKLRRRGGEKGKCEDTEASLRFCGYEDEKTDKDDKVKTLRLEWRTKYACEDAPAPDGGKSWGFFTWFIIILFLATAAYLIFGSWLNYNRYGARGWDLLPHGDAIRDIPYMVKDLGRKVVNVVQSPGSRGGYSAV</sequence>
<evidence type="ECO:0000256" key="13">
    <source>
        <dbReference type="ARBA" id="ARBA00023034"/>
    </source>
</evidence>
<dbReference type="Gene3D" id="2.70.130.10">
    <property type="entry name" value="Mannose-6-phosphate receptor binding domain"/>
    <property type="match status" value="1"/>
</dbReference>
<dbReference type="InterPro" id="IPR044865">
    <property type="entry name" value="MRH_dom"/>
</dbReference>
<dbReference type="PANTHER" id="PTHR15071">
    <property type="entry name" value="MANNOSE-6-PHOSPHATE RECEPTOR FAMILY MEMBER"/>
    <property type="match status" value="1"/>
</dbReference>
<dbReference type="GO" id="GO:0031966">
    <property type="term" value="C:mitochondrial membrane"/>
    <property type="evidence" value="ECO:0007669"/>
    <property type="project" value="UniProtKB-SubCell"/>
</dbReference>
<keyword evidence="23" id="KW-1185">Reference proteome</keyword>
<gene>
    <name evidence="22" type="ORF">CC84DRAFT_1167727</name>
</gene>
<name>A0A177C467_9PLEO</name>
<keyword evidence="8 19" id="KW-0812">Transmembrane</keyword>
<accession>A0A177C467</accession>
<keyword evidence="17" id="KW-0968">Cytoplasmic vesicle</keyword>
<reference evidence="22 23" key="1">
    <citation type="submission" date="2016-05" db="EMBL/GenBank/DDBJ databases">
        <title>Comparative analysis of secretome profiles of manganese(II)-oxidizing ascomycete fungi.</title>
        <authorList>
            <consortium name="DOE Joint Genome Institute"/>
            <person name="Zeiner C.A."/>
            <person name="Purvine S.O."/>
            <person name="Zink E.M."/>
            <person name="Wu S."/>
            <person name="Pasa-Tolic L."/>
            <person name="Chaput D.L."/>
            <person name="Haridas S."/>
            <person name="Grigoriev I.V."/>
            <person name="Santelli C.M."/>
            <person name="Hansel C.M."/>
        </authorList>
    </citation>
    <scope>NUCLEOTIDE SEQUENCE [LARGE SCALE GENOMIC DNA]</scope>
    <source>
        <strain evidence="22 23">AP3s5-JAC2a</strain>
    </source>
</reference>
<dbReference type="PROSITE" id="PS51914">
    <property type="entry name" value="MRH"/>
    <property type="match status" value="1"/>
</dbReference>
<dbReference type="RefSeq" id="XP_018031882.1">
    <property type="nucleotide sequence ID" value="XM_018179247.1"/>
</dbReference>
<evidence type="ECO:0000256" key="19">
    <source>
        <dbReference type="SAM" id="Phobius"/>
    </source>
</evidence>
<keyword evidence="12" id="KW-0072">Autophagy</keyword>
<dbReference type="STRING" id="1460663.A0A177C467"/>
<evidence type="ECO:0000259" key="21">
    <source>
        <dbReference type="PROSITE" id="PS51914"/>
    </source>
</evidence>
<evidence type="ECO:0000256" key="18">
    <source>
        <dbReference type="SAM" id="MobiDB-lite"/>
    </source>
</evidence>
<feature type="region of interest" description="Disordered" evidence="18">
    <location>
        <begin position="176"/>
        <end position="223"/>
    </location>
</feature>
<dbReference type="Proteomes" id="UP000077069">
    <property type="component" value="Unassembled WGS sequence"/>
</dbReference>
<comment type="similarity">
    <text evidence="5">Belongs to the ATG27 family.</text>
</comment>
<evidence type="ECO:0000256" key="8">
    <source>
        <dbReference type="ARBA" id="ARBA00022692"/>
    </source>
</evidence>
<evidence type="ECO:0000256" key="1">
    <source>
        <dbReference type="ARBA" id="ARBA00004304"/>
    </source>
</evidence>
<dbReference type="EMBL" id="KV441557">
    <property type="protein sequence ID" value="OAG01517.1"/>
    <property type="molecule type" value="Genomic_DNA"/>
</dbReference>
<keyword evidence="14" id="KW-0496">Mitochondrion</keyword>
<dbReference type="GO" id="GO:0006914">
    <property type="term" value="P:autophagy"/>
    <property type="evidence" value="ECO:0007669"/>
    <property type="project" value="UniProtKB-KW"/>
</dbReference>
<keyword evidence="9 20" id="KW-0732">Signal</keyword>
<evidence type="ECO:0000256" key="15">
    <source>
        <dbReference type="ARBA" id="ARBA00023136"/>
    </source>
</evidence>
<keyword evidence="10" id="KW-0653">Protein transport</keyword>
<evidence type="ECO:0000313" key="22">
    <source>
        <dbReference type="EMBL" id="OAG01517.1"/>
    </source>
</evidence>
<evidence type="ECO:0000256" key="3">
    <source>
        <dbReference type="ARBA" id="ARBA00004472"/>
    </source>
</evidence>
<keyword evidence="13" id="KW-0333">Golgi apparatus</keyword>
<dbReference type="InParanoid" id="A0A177C467"/>
<dbReference type="GO" id="GO:0034045">
    <property type="term" value="C:phagophore assembly site membrane"/>
    <property type="evidence" value="ECO:0007669"/>
    <property type="project" value="UniProtKB-SubCell"/>
</dbReference>
<evidence type="ECO:0000256" key="20">
    <source>
        <dbReference type="SAM" id="SignalP"/>
    </source>
</evidence>
<keyword evidence="11 19" id="KW-1133">Transmembrane helix</keyword>
<organism evidence="22 23">
    <name type="scientific">Paraphaeosphaeria sporulosa</name>
    <dbReference type="NCBI Taxonomy" id="1460663"/>
    <lineage>
        <taxon>Eukaryota</taxon>
        <taxon>Fungi</taxon>
        <taxon>Dikarya</taxon>
        <taxon>Ascomycota</taxon>
        <taxon>Pezizomycotina</taxon>
        <taxon>Dothideomycetes</taxon>
        <taxon>Pleosporomycetidae</taxon>
        <taxon>Pleosporales</taxon>
        <taxon>Massarineae</taxon>
        <taxon>Didymosphaeriaceae</taxon>
        <taxon>Paraphaeosphaeria</taxon>
    </lineage>
</organism>
<feature type="chain" id="PRO_5008057778" description="Autophagy-related protein 27" evidence="20">
    <location>
        <begin position="23"/>
        <end position="347"/>
    </location>
</feature>
<evidence type="ECO:0000256" key="11">
    <source>
        <dbReference type="ARBA" id="ARBA00022989"/>
    </source>
</evidence>
<keyword evidence="16" id="KW-1015">Disulfide bond</keyword>
<dbReference type="Pfam" id="PF09451">
    <property type="entry name" value="ATG27"/>
    <property type="match status" value="1"/>
</dbReference>
<evidence type="ECO:0000256" key="17">
    <source>
        <dbReference type="ARBA" id="ARBA00023329"/>
    </source>
</evidence>
<protein>
    <recommendedName>
        <fullName evidence="6">Autophagy-related protein 27</fullName>
    </recommendedName>
</protein>
<evidence type="ECO:0000256" key="14">
    <source>
        <dbReference type="ARBA" id="ARBA00023128"/>
    </source>
</evidence>
<dbReference type="PROSITE" id="PS51257">
    <property type="entry name" value="PROKAR_LIPOPROTEIN"/>
    <property type="match status" value="1"/>
</dbReference>
<dbReference type="GO" id="GO:0015031">
    <property type="term" value="P:protein transport"/>
    <property type="evidence" value="ECO:0007669"/>
    <property type="project" value="UniProtKB-KW"/>
</dbReference>
<evidence type="ECO:0000256" key="9">
    <source>
        <dbReference type="ARBA" id="ARBA00022729"/>
    </source>
</evidence>
<evidence type="ECO:0000256" key="5">
    <source>
        <dbReference type="ARBA" id="ARBA00005363"/>
    </source>
</evidence>